<dbReference type="InterPro" id="IPR049883">
    <property type="entry name" value="NOTCH1_EGF-like"/>
</dbReference>
<feature type="domain" description="EGF-like" evidence="5">
    <location>
        <begin position="240"/>
        <end position="280"/>
    </location>
</feature>
<dbReference type="PROSITE" id="PS01187">
    <property type="entry name" value="EGF_CA"/>
    <property type="match status" value="1"/>
</dbReference>
<keyword evidence="2" id="KW-0677">Repeat</keyword>
<comment type="caution">
    <text evidence="7">The sequence shown here is derived from an EMBL/GenBank/DDBJ whole genome shotgun (WGS) entry which is preliminary data.</text>
</comment>
<dbReference type="OrthoDB" id="5985519at2759"/>
<name>A0A2A2KFS3_9BILA</name>
<evidence type="ECO:0000259" key="6">
    <source>
        <dbReference type="PROSITE" id="PS50835"/>
    </source>
</evidence>
<evidence type="ECO:0000259" key="5">
    <source>
        <dbReference type="PROSITE" id="PS50026"/>
    </source>
</evidence>
<dbReference type="PANTHER" id="PTHR24034">
    <property type="entry name" value="EGF-LIKE DOMAIN-CONTAINING PROTEIN"/>
    <property type="match status" value="1"/>
</dbReference>
<dbReference type="InterPro" id="IPR003599">
    <property type="entry name" value="Ig_sub"/>
</dbReference>
<dbReference type="PANTHER" id="PTHR24034:SF89">
    <property type="entry name" value="COMPLEMENT COMPONENT C1Q RECEPTOR"/>
    <property type="match status" value="1"/>
</dbReference>
<evidence type="ECO:0000256" key="3">
    <source>
        <dbReference type="ARBA" id="ARBA00023157"/>
    </source>
</evidence>
<dbReference type="InterPro" id="IPR007110">
    <property type="entry name" value="Ig-like_dom"/>
</dbReference>
<dbReference type="EMBL" id="LIAE01008711">
    <property type="protein sequence ID" value="PAV72718.1"/>
    <property type="molecule type" value="Genomic_DNA"/>
</dbReference>
<dbReference type="GO" id="GO:0005509">
    <property type="term" value="F:calcium ion binding"/>
    <property type="evidence" value="ECO:0007669"/>
    <property type="project" value="InterPro"/>
</dbReference>
<comment type="caution">
    <text evidence="4">Lacks conserved residue(s) required for the propagation of feature annotation.</text>
</comment>
<sequence>MPPIWVECDDEGRPIRTEYMVDRGDSPEDTPQLLPWKETEDVSMHNNTNGITYRCLPGPRSPRTILLEEAPRFLIRPKNRTVHVGTTVELKCSAVGPPSPILFWDKDDQPLTSKGEQREFSILKAELNETGIFNFTCNAQNSNGLGTSVAYVNVVDEDVVIDEHGNIRNGSLADDVSNEVNYNVTETQDTVVEISMCAPGYENIDGECVFTDNKEKDIAVTFNDCPEGYSKDNATGLCQDINECADKDAHVCEYRCNNTIGSYECACPDGYYLNEDLECIDIDECNYEAECEASQTCFNQYGSYSCIEDPCPENYTSVDNRYCAPDCDNCDLHPISIQMLALPSHLPKGTQVADLRAFDKHGRVIEDSYFTMWYDEEGLSKNKTKVEEFSLQMGRPGSAKLHTNKVLTGTANYELRVKATSRKQGTPTNFLEQKVAYGHFGSDLKGVDDTENLVEVAPRCGRVEDLSTEFLGRVDEKDGSSCEGQACGVQLE</sequence>
<dbReference type="Pfam" id="PF07679">
    <property type="entry name" value="I-set"/>
    <property type="match status" value="1"/>
</dbReference>
<dbReference type="STRING" id="2018661.A0A2A2KFS3"/>
<evidence type="ECO:0000313" key="7">
    <source>
        <dbReference type="EMBL" id="PAV72718.1"/>
    </source>
</evidence>
<dbReference type="InterPro" id="IPR036179">
    <property type="entry name" value="Ig-like_dom_sf"/>
</dbReference>
<dbReference type="SUPFAM" id="SSF48726">
    <property type="entry name" value="Immunoglobulin"/>
    <property type="match status" value="1"/>
</dbReference>
<dbReference type="SMART" id="SM00181">
    <property type="entry name" value="EGF"/>
    <property type="match status" value="2"/>
</dbReference>
<keyword evidence="8" id="KW-1185">Reference proteome</keyword>
<evidence type="ECO:0000256" key="2">
    <source>
        <dbReference type="ARBA" id="ARBA00022737"/>
    </source>
</evidence>
<evidence type="ECO:0000256" key="1">
    <source>
        <dbReference type="ARBA" id="ARBA00022536"/>
    </source>
</evidence>
<dbReference type="AlphaFoldDB" id="A0A2A2KFS3"/>
<dbReference type="SUPFAM" id="SSF57184">
    <property type="entry name" value="Growth factor receptor domain"/>
    <property type="match status" value="1"/>
</dbReference>
<dbReference type="Gene3D" id="2.60.40.10">
    <property type="entry name" value="Immunoglobulins"/>
    <property type="match status" value="1"/>
</dbReference>
<dbReference type="InterPro" id="IPR018097">
    <property type="entry name" value="EGF_Ca-bd_CS"/>
</dbReference>
<organism evidence="7 8">
    <name type="scientific">Diploscapter pachys</name>
    <dbReference type="NCBI Taxonomy" id="2018661"/>
    <lineage>
        <taxon>Eukaryota</taxon>
        <taxon>Metazoa</taxon>
        <taxon>Ecdysozoa</taxon>
        <taxon>Nematoda</taxon>
        <taxon>Chromadorea</taxon>
        <taxon>Rhabditida</taxon>
        <taxon>Rhabditina</taxon>
        <taxon>Rhabditomorpha</taxon>
        <taxon>Rhabditoidea</taxon>
        <taxon>Rhabditidae</taxon>
        <taxon>Diploscapter</taxon>
    </lineage>
</organism>
<dbReference type="PROSITE" id="PS50835">
    <property type="entry name" value="IG_LIKE"/>
    <property type="match status" value="1"/>
</dbReference>
<dbReference type="Gene3D" id="2.10.25.10">
    <property type="entry name" value="Laminin"/>
    <property type="match status" value="1"/>
</dbReference>
<dbReference type="CDD" id="cd00054">
    <property type="entry name" value="EGF_CA"/>
    <property type="match status" value="2"/>
</dbReference>
<accession>A0A2A2KFS3</accession>
<dbReference type="PROSITE" id="PS50026">
    <property type="entry name" value="EGF_3"/>
    <property type="match status" value="1"/>
</dbReference>
<keyword evidence="1 4" id="KW-0245">EGF-like domain</keyword>
<dbReference type="Proteomes" id="UP000218231">
    <property type="component" value="Unassembled WGS sequence"/>
</dbReference>
<proteinExistence type="predicted"/>
<protein>
    <recommendedName>
        <fullName evidence="9">Ig-like domain-containing protein</fullName>
    </recommendedName>
</protein>
<dbReference type="Pfam" id="PF07645">
    <property type="entry name" value="EGF_CA"/>
    <property type="match status" value="2"/>
</dbReference>
<dbReference type="PROSITE" id="PS00010">
    <property type="entry name" value="ASX_HYDROXYL"/>
    <property type="match status" value="1"/>
</dbReference>
<dbReference type="InterPro" id="IPR013098">
    <property type="entry name" value="Ig_I-set"/>
</dbReference>
<evidence type="ECO:0000313" key="8">
    <source>
        <dbReference type="Proteomes" id="UP000218231"/>
    </source>
</evidence>
<dbReference type="SMART" id="SM00179">
    <property type="entry name" value="EGF_CA"/>
    <property type="match status" value="2"/>
</dbReference>
<keyword evidence="3" id="KW-1015">Disulfide bond</keyword>
<gene>
    <name evidence="7" type="ORF">WR25_18702</name>
</gene>
<dbReference type="InterPro" id="IPR013783">
    <property type="entry name" value="Ig-like_fold"/>
</dbReference>
<dbReference type="SMART" id="SM00409">
    <property type="entry name" value="IG"/>
    <property type="match status" value="1"/>
</dbReference>
<dbReference type="InterPro" id="IPR000742">
    <property type="entry name" value="EGF"/>
</dbReference>
<dbReference type="PROSITE" id="PS01186">
    <property type="entry name" value="EGF_2"/>
    <property type="match status" value="1"/>
</dbReference>
<feature type="domain" description="Ig-like" evidence="6">
    <location>
        <begin position="71"/>
        <end position="153"/>
    </location>
</feature>
<evidence type="ECO:0000256" key="4">
    <source>
        <dbReference type="PROSITE-ProRule" id="PRU00076"/>
    </source>
</evidence>
<dbReference type="InterPro" id="IPR000152">
    <property type="entry name" value="EGF-type_Asp/Asn_hydroxyl_site"/>
</dbReference>
<dbReference type="InterPro" id="IPR001881">
    <property type="entry name" value="EGF-like_Ca-bd_dom"/>
</dbReference>
<evidence type="ECO:0008006" key="9">
    <source>
        <dbReference type="Google" id="ProtNLM"/>
    </source>
</evidence>
<reference evidence="7 8" key="1">
    <citation type="journal article" date="2017" name="Curr. Biol.">
        <title>Genome architecture and evolution of a unichromosomal asexual nematode.</title>
        <authorList>
            <person name="Fradin H."/>
            <person name="Zegar C."/>
            <person name="Gutwein M."/>
            <person name="Lucas J."/>
            <person name="Kovtun M."/>
            <person name="Corcoran D."/>
            <person name="Baugh L.R."/>
            <person name="Kiontke K."/>
            <person name="Gunsalus K."/>
            <person name="Fitch D.H."/>
            <person name="Piano F."/>
        </authorList>
    </citation>
    <scope>NUCLEOTIDE SEQUENCE [LARGE SCALE GENOMIC DNA]</scope>
    <source>
        <strain evidence="7">PF1309</strain>
    </source>
</reference>
<dbReference type="InterPro" id="IPR009030">
    <property type="entry name" value="Growth_fac_rcpt_cys_sf"/>
</dbReference>
<dbReference type="InterPro" id="IPR003598">
    <property type="entry name" value="Ig_sub2"/>
</dbReference>
<dbReference type="SMART" id="SM00408">
    <property type="entry name" value="IGc2"/>
    <property type="match status" value="1"/>
</dbReference>
<dbReference type="InterPro" id="IPR050751">
    <property type="entry name" value="ECM_structural_protein"/>
</dbReference>